<protein>
    <submittedName>
        <fullName evidence="2">Uncharacterized protein</fullName>
    </submittedName>
</protein>
<dbReference type="Proteomes" id="UP000324585">
    <property type="component" value="Unassembled WGS sequence"/>
</dbReference>
<feature type="compositionally biased region" description="Polar residues" evidence="1">
    <location>
        <begin position="1"/>
        <end position="16"/>
    </location>
</feature>
<gene>
    <name evidence="2" type="ORF">FVE85_1690</name>
</gene>
<comment type="caution">
    <text evidence="2">The sequence shown here is derived from an EMBL/GenBank/DDBJ whole genome shotgun (WGS) entry which is preliminary data.</text>
</comment>
<evidence type="ECO:0000313" key="3">
    <source>
        <dbReference type="Proteomes" id="UP000324585"/>
    </source>
</evidence>
<organism evidence="2 3">
    <name type="scientific">Porphyridium purpureum</name>
    <name type="common">Red alga</name>
    <name type="synonym">Porphyridium cruentum</name>
    <dbReference type="NCBI Taxonomy" id="35688"/>
    <lineage>
        <taxon>Eukaryota</taxon>
        <taxon>Rhodophyta</taxon>
        <taxon>Bangiophyceae</taxon>
        <taxon>Porphyridiales</taxon>
        <taxon>Porphyridiaceae</taxon>
        <taxon>Porphyridium</taxon>
    </lineage>
</organism>
<sequence>MLRKSSSAGGATTSLPLCQDDKMSNSEKIGSPQNRRKGKKPISISQTPLPESGSGTSADMVQDALILWHWPRGLQPLDLWSSKRIGFACANKNDPLTRVVKSCRKSAVEAALISHACSHIMSNRKAARGQNAATGKQKFAVLSLVLFVLRSKAWSRFSTLIVQNMPEMFGSMAQAYGHKPRLKCFLTLALRECAIRVPESAGQAHAVAQKYGLEAQITFANDFERAQSWRPLLQDVTRACDEIEAALLLLVEDFNHEISAKHTDDHPALQSLHAQTEVVEGFLNVGENADNAFVLDALSENMRVLFGRRMLLELALLDLKRMKQPGPHEVERASQLDDRVKRLVQTVVRFGLRSRRKVEEVGDSAEENWTDFDFELVDEVGL</sequence>
<evidence type="ECO:0000313" key="2">
    <source>
        <dbReference type="EMBL" id="KAA8495535.1"/>
    </source>
</evidence>
<reference evidence="3" key="1">
    <citation type="journal article" date="2019" name="Nat. Commun.">
        <title>Expansion of phycobilisome linker gene families in mesophilic red algae.</title>
        <authorList>
            <person name="Lee J."/>
            <person name="Kim D."/>
            <person name="Bhattacharya D."/>
            <person name="Yoon H.S."/>
        </authorList>
    </citation>
    <scope>NUCLEOTIDE SEQUENCE [LARGE SCALE GENOMIC DNA]</scope>
    <source>
        <strain evidence="3">CCMP 1328</strain>
    </source>
</reference>
<keyword evidence="3" id="KW-1185">Reference proteome</keyword>
<feature type="compositionally biased region" description="Polar residues" evidence="1">
    <location>
        <begin position="43"/>
        <end position="57"/>
    </location>
</feature>
<proteinExistence type="predicted"/>
<evidence type="ECO:0000256" key="1">
    <source>
        <dbReference type="SAM" id="MobiDB-lite"/>
    </source>
</evidence>
<feature type="region of interest" description="Disordered" evidence="1">
    <location>
        <begin position="1"/>
        <end position="57"/>
    </location>
</feature>
<dbReference type="AlphaFoldDB" id="A0A5J4YWJ7"/>
<dbReference type="EMBL" id="VRMN01000003">
    <property type="protein sequence ID" value="KAA8495535.1"/>
    <property type="molecule type" value="Genomic_DNA"/>
</dbReference>
<accession>A0A5J4YWJ7</accession>
<name>A0A5J4YWJ7_PORPP</name>